<evidence type="ECO:0000313" key="2">
    <source>
        <dbReference type="EMBL" id="GGE10295.1"/>
    </source>
</evidence>
<keyword evidence="1" id="KW-1133">Transmembrane helix</keyword>
<reference evidence="2" key="2">
    <citation type="submission" date="2020-09" db="EMBL/GenBank/DDBJ databases">
        <authorList>
            <person name="Sun Q."/>
            <person name="Zhou Y."/>
        </authorList>
    </citation>
    <scope>NUCLEOTIDE SEQUENCE</scope>
    <source>
        <strain evidence="2">CGMCC 1.15179</strain>
    </source>
</reference>
<keyword evidence="1" id="KW-0472">Membrane</keyword>
<gene>
    <name evidence="2" type="ORF">GCM10011571_09520</name>
</gene>
<dbReference type="EMBL" id="BMHQ01000003">
    <property type="protein sequence ID" value="GGE10295.1"/>
    <property type="molecule type" value="Genomic_DNA"/>
</dbReference>
<keyword evidence="1" id="KW-0812">Transmembrane</keyword>
<dbReference type="InterPro" id="IPR014245">
    <property type="entry name" value="Spore_III_AF"/>
</dbReference>
<proteinExistence type="predicted"/>
<accession>A0A8J2VEH7</accession>
<evidence type="ECO:0000313" key="3">
    <source>
        <dbReference type="Proteomes" id="UP000625210"/>
    </source>
</evidence>
<protein>
    <recommendedName>
        <fullName evidence="4">Stage III sporulation protein AF</fullName>
    </recommendedName>
</protein>
<feature type="transmembrane region" description="Helical" evidence="1">
    <location>
        <begin position="12"/>
        <end position="31"/>
    </location>
</feature>
<reference evidence="2" key="1">
    <citation type="journal article" date="2014" name="Int. J. Syst. Evol. Microbiol.">
        <title>Complete genome sequence of Corynebacterium casei LMG S-19264T (=DSM 44701T), isolated from a smear-ripened cheese.</title>
        <authorList>
            <consortium name="US DOE Joint Genome Institute (JGI-PGF)"/>
            <person name="Walter F."/>
            <person name="Albersmeier A."/>
            <person name="Kalinowski J."/>
            <person name="Ruckert C."/>
        </authorList>
    </citation>
    <scope>NUCLEOTIDE SEQUENCE</scope>
    <source>
        <strain evidence="2">CGMCC 1.15179</strain>
    </source>
</reference>
<sequence>MIQWLSEWLKQIVLLVLIATFMDLLLPNNAMERYVKLVMGLLIVLAILSPIFQIIKHDFDLTSLAFQQPKEIRGDLTSVETIRQQGKELQQQQDQWVKDQVESQLEKTIRQSVEKEFDVEVMEAQVVTNTGEKGKSPAIRQLRIKIRPEPPPKDRTAMKPVERIDLVRIQPGMSEEPNEKKKAATPEERRWRDRITRFLSESWKVEPRQVRVTVEGVS</sequence>
<dbReference type="Pfam" id="PF09581">
    <property type="entry name" value="Spore_III_AF"/>
    <property type="match status" value="1"/>
</dbReference>
<dbReference type="NCBIfam" id="TIGR02896">
    <property type="entry name" value="spore_III_AF"/>
    <property type="match status" value="1"/>
</dbReference>
<comment type="caution">
    <text evidence="2">The sequence shown here is derived from an EMBL/GenBank/DDBJ whole genome shotgun (WGS) entry which is preliminary data.</text>
</comment>
<evidence type="ECO:0000256" key="1">
    <source>
        <dbReference type="SAM" id="Phobius"/>
    </source>
</evidence>
<feature type="transmembrane region" description="Helical" evidence="1">
    <location>
        <begin position="37"/>
        <end position="55"/>
    </location>
</feature>
<dbReference type="AlphaFoldDB" id="A0A8J2VEH7"/>
<dbReference type="Proteomes" id="UP000625210">
    <property type="component" value="Unassembled WGS sequence"/>
</dbReference>
<name>A0A8J2VEH7_9BACL</name>
<dbReference type="RefSeq" id="WP_188646765.1">
    <property type="nucleotide sequence ID" value="NZ_BMHQ01000003.1"/>
</dbReference>
<organism evidence="2 3">
    <name type="scientific">Marinithermofilum abyssi</name>
    <dbReference type="NCBI Taxonomy" id="1571185"/>
    <lineage>
        <taxon>Bacteria</taxon>
        <taxon>Bacillati</taxon>
        <taxon>Bacillota</taxon>
        <taxon>Bacilli</taxon>
        <taxon>Bacillales</taxon>
        <taxon>Thermoactinomycetaceae</taxon>
        <taxon>Marinithermofilum</taxon>
    </lineage>
</organism>
<keyword evidence="3" id="KW-1185">Reference proteome</keyword>
<evidence type="ECO:0008006" key="4">
    <source>
        <dbReference type="Google" id="ProtNLM"/>
    </source>
</evidence>